<dbReference type="PANTHER" id="PTHR46082:SF6">
    <property type="entry name" value="AAA+ ATPASE DOMAIN-CONTAINING PROTEIN-RELATED"/>
    <property type="match status" value="1"/>
</dbReference>
<dbReference type="InterPro" id="IPR002182">
    <property type="entry name" value="NB-ARC"/>
</dbReference>
<dbReference type="InterPro" id="IPR027417">
    <property type="entry name" value="P-loop_NTPase"/>
</dbReference>
<reference evidence="3 4" key="1">
    <citation type="submission" date="2016-06" db="EMBL/GenBank/DDBJ databases">
        <authorList>
            <person name="Kjaerup R.B."/>
            <person name="Dalgaard T.S."/>
            <person name="Juul-Madsen H.R."/>
        </authorList>
    </citation>
    <scope>NUCLEOTIDE SEQUENCE [LARGE SCALE GENOMIC DNA]</scope>
    <source>
        <strain evidence="3 4">DSM 45097</strain>
    </source>
</reference>
<dbReference type="Pfam" id="PF13374">
    <property type="entry name" value="TPR_10"/>
    <property type="match status" value="2"/>
</dbReference>
<dbReference type="SUPFAM" id="SSF52540">
    <property type="entry name" value="P-loop containing nucleoside triphosphate hydrolases"/>
    <property type="match status" value="1"/>
</dbReference>
<dbReference type="InterPro" id="IPR053137">
    <property type="entry name" value="NLR-like"/>
</dbReference>
<accession>A0A1C5HUN0</accession>
<dbReference type="NCBIfam" id="NF040586">
    <property type="entry name" value="FxSxx_TPR"/>
    <property type="match status" value="1"/>
</dbReference>
<evidence type="ECO:0000313" key="3">
    <source>
        <dbReference type="EMBL" id="SCG49607.1"/>
    </source>
</evidence>
<feature type="domain" description="TIR" evidence="2">
    <location>
        <begin position="14"/>
        <end position="146"/>
    </location>
</feature>
<dbReference type="Gene3D" id="3.40.50.300">
    <property type="entry name" value="P-loop containing nucleotide triphosphate hydrolases"/>
    <property type="match status" value="1"/>
</dbReference>
<dbReference type="Proteomes" id="UP000198210">
    <property type="component" value="Chromosome I"/>
</dbReference>
<gene>
    <name evidence="3" type="ORF">GA0074704_2372</name>
</gene>
<dbReference type="PANTHER" id="PTHR46082">
    <property type="entry name" value="ATP/GTP-BINDING PROTEIN-RELATED"/>
    <property type="match status" value="1"/>
</dbReference>
<dbReference type="Gene3D" id="1.25.40.10">
    <property type="entry name" value="Tetratricopeptide repeat domain"/>
    <property type="match status" value="2"/>
</dbReference>
<dbReference type="Pfam" id="PF13424">
    <property type="entry name" value="TPR_12"/>
    <property type="match status" value="2"/>
</dbReference>
<dbReference type="SUPFAM" id="SSF52200">
    <property type="entry name" value="Toll/Interleukin receptor TIR domain"/>
    <property type="match status" value="1"/>
</dbReference>
<dbReference type="Gene3D" id="3.40.50.10140">
    <property type="entry name" value="Toll/interleukin-1 receptor homology (TIR) domain"/>
    <property type="match status" value="1"/>
</dbReference>
<dbReference type="GO" id="GO:0043531">
    <property type="term" value="F:ADP binding"/>
    <property type="evidence" value="ECO:0007669"/>
    <property type="project" value="InterPro"/>
</dbReference>
<sequence>MLVRMSGTKKRPAPPDLFVSYAGPDRAWAEWAAWHLKAAGYSVELDVWDWAAGDNVTLRINDALDRAARVLALWSPSYFERDRFTTDEWTALMAQRPDVHGRRRLVPVRVAEVTPPPVVASLLHRDVFGLDEERARAVLLEAVQGPRDAKGRPEFPGTAKGRRTRGSGPRLPGVLPPVWNVPRRNAAFTGRGVPLVELRERLSGGSTAVVQALHGMGGVGKTTLAIEYAHRFAGSYDLVWWINAEQPTLIGEQFTALGAEAGWISADVQTTNSAALVLQRLRGETGWLLVFDNVEKREDLAAWLPQGAGHVLITSRNPGWDQLARPVPLPEFTRTESVQLLRHSLPALGGDRADELADRLGDLPLAVAQAAQVLDETGMGVADYLELLEKQTGEILSEGTPVGYPVPLAAVVRTSMERLSKEDEAAAQLLRVCAFLAPDPIPTDLFTAAPTGTLAPPLADTAASVLELAWSRGRIRGYGLARIGEQTIQLHRLTQAILRDNLDQDRRRGLRKQAEAILAAACPDDGRDPTYWPRWAQLIPHVTALDPAASDNEEFRELACHASSYLLSRGDLRAGRDFAERLHRGWTELLGPDDRQTLFAATNVANGDMSLGHYTEAQRLCEHIYQRRRHLLGDDDLDTLISANNLASNLHHLKQYDRAVELQQDTLERRRRIQGEDHPDTLTSAGNLAVVMRDVGKFEEAARLQHDTYLRRRRILGEDHRETLAAASHLAGDLGIQGRYAQALHLEQDTLSRRRRILGGDHPDTLKSLSSLATSLYLVGQYVQALHVQQDAHARQRRVMGDHHPSTLESAENLAQVLRAVGKAGEAKRLELWIQRHRPAGSPSPADPSPGDLD</sequence>
<feature type="region of interest" description="Disordered" evidence="1">
    <location>
        <begin position="148"/>
        <end position="175"/>
    </location>
</feature>
<dbReference type="SMART" id="SM00255">
    <property type="entry name" value="TIR"/>
    <property type="match status" value="1"/>
</dbReference>
<feature type="region of interest" description="Disordered" evidence="1">
    <location>
        <begin position="835"/>
        <end position="854"/>
    </location>
</feature>
<dbReference type="InterPro" id="IPR035897">
    <property type="entry name" value="Toll_tir_struct_dom_sf"/>
</dbReference>
<proteinExistence type="predicted"/>
<feature type="compositionally biased region" description="Low complexity" evidence="1">
    <location>
        <begin position="840"/>
        <end position="854"/>
    </location>
</feature>
<evidence type="ECO:0000313" key="4">
    <source>
        <dbReference type="Proteomes" id="UP000198210"/>
    </source>
</evidence>
<dbReference type="PRINTS" id="PR00364">
    <property type="entry name" value="DISEASERSIST"/>
</dbReference>
<organism evidence="3 4">
    <name type="scientific">Micromonospora siamensis</name>
    <dbReference type="NCBI Taxonomy" id="299152"/>
    <lineage>
        <taxon>Bacteria</taxon>
        <taxon>Bacillati</taxon>
        <taxon>Actinomycetota</taxon>
        <taxon>Actinomycetes</taxon>
        <taxon>Micromonosporales</taxon>
        <taxon>Micromonosporaceae</taxon>
        <taxon>Micromonospora</taxon>
    </lineage>
</organism>
<evidence type="ECO:0000256" key="1">
    <source>
        <dbReference type="SAM" id="MobiDB-lite"/>
    </source>
</evidence>
<name>A0A1C5HUN0_9ACTN</name>
<dbReference type="Pfam" id="PF13676">
    <property type="entry name" value="TIR_2"/>
    <property type="match status" value="1"/>
</dbReference>
<dbReference type="SUPFAM" id="SSF48452">
    <property type="entry name" value="TPR-like"/>
    <property type="match status" value="2"/>
</dbReference>
<dbReference type="EMBL" id="LT607751">
    <property type="protein sequence ID" value="SCG49607.1"/>
    <property type="molecule type" value="Genomic_DNA"/>
</dbReference>
<protein>
    <submittedName>
        <fullName evidence="3">Tetratricopeptide repeat-containing protein</fullName>
    </submittedName>
</protein>
<dbReference type="InterPro" id="IPR011990">
    <property type="entry name" value="TPR-like_helical_dom_sf"/>
</dbReference>
<dbReference type="InterPro" id="IPR000157">
    <property type="entry name" value="TIR_dom"/>
</dbReference>
<dbReference type="GO" id="GO:0007165">
    <property type="term" value="P:signal transduction"/>
    <property type="evidence" value="ECO:0007669"/>
    <property type="project" value="InterPro"/>
</dbReference>
<keyword evidence="4" id="KW-1185">Reference proteome</keyword>
<dbReference type="Pfam" id="PF00931">
    <property type="entry name" value="NB-ARC"/>
    <property type="match status" value="1"/>
</dbReference>
<evidence type="ECO:0000259" key="2">
    <source>
        <dbReference type="SMART" id="SM00255"/>
    </source>
</evidence>
<dbReference type="AlphaFoldDB" id="A0A1C5HUN0"/>